<proteinExistence type="predicted"/>
<accession>A0AAN9M0Q0</accession>
<dbReference type="AlphaFoldDB" id="A0AAN9M0Q0"/>
<protein>
    <submittedName>
        <fullName evidence="1">Uncharacterized protein</fullName>
    </submittedName>
</protein>
<sequence length="68" mass="7498">MHGYSFGLVKLSRGGTISGLFLHPPTLIHWPTPNHVKANAFLQPQPQPQPGFRCHLSAFALSFGMIIM</sequence>
<name>A0AAN9M0Q0_PHACN</name>
<dbReference type="EMBL" id="JAYMYR010000008">
    <property type="protein sequence ID" value="KAK7346005.1"/>
    <property type="molecule type" value="Genomic_DNA"/>
</dbReference>
<gene>
    <name evidence="1" type="ORF">VNO80_20518</name>
</gene>
<evidence type="ECO:0000313" key="1">
    <source>
        <dbReference type="EMBL" id="KAK7346005.1"/>
    </source>
</evidence>
<comment type="caution">
    <text evidence="1">The sequence shown here is derived from an EMBL/GenBank/DDBJ whole genome shotgun (WGS) entry which is preliminary data.</text>
</comment>
<keyword evidence="2" id="KW-1185">Reference proteome</keyword>
<reference evidence="1 2" key="1">
    <citation type="submission" date="2024-01" db="EMBL/GenBank/DDBJ databases">
        <title>The genomes of 5 underutilized Papilionoideae crops provide insights into root nodulation and disease resistanc.</title>
        <authorList>
            <person name="Jiang F."/>
        </authorList>
    </citation>
    <scope>NUCLEOTIDE SEQUENCE [LARGE SCALE GENOMIC DNA]</scope>
    <source>
        <strain evidence="1">JINMINGXINNONG_FW02</strain>
        <tissue evidence="1">Leaves</tissue>
    </source>
</reference>
<evidence type="ECO:0000313" key="2">
    <source>
        <dbReference type="Proteomes" id="UP001374584"/>
    </source>
</evidence>
<organism evidence="1 2">
    <name type="scientific">Phaseolus coccineus</name>
    <name type="common">Scarlet runner bean</name>
    <name type="synonym">Phaseolus multiflorus</name>
    <dbReference type="NCBI Taxonomy" id="3886"/>
    <lineage>
        <taxon>Eukaryota</taxon>
        <taxon>Viridiplantae</taxon>
        <taxon>Streptophyta</taxon>
        <taxon>Embryophyta</taxon>
        <taxon>Tracheophyta</taxon>
        <taxon>Spermatophyta</taxon>
        <taxon>Magnoliopsida</taxon>
        <taxon>eudicotyledons</taxon>
        <taxon>Gunneridae</taxon>
        <taxon>Pentapetalae</taxon>
        <taxon>rosids</taxon>
        <taxon>fabids</taxon>
        <taxon>Fabales</taxon>
        <taxon>Fabaceae</taxon>
        <taxon>Papilionoideae</taxon>
        <taxon>50 kb inversion clade</taxon>
        <taxon>NPAAA clade</taxon>
        <taxon>indigoferoid/millettioid clade</taxon>
        <taxon>Phaseoleae</taxon>
        <taxon>Phaseolus</taxon>
    </lineage>
</organism>
<dbReference type="Proteomes" id="UP001374584">
    <property type="component" value="Unassembled WGS sequence"/>
</dbReference>